<evidence type="ECO:0000256" key="1">
    <source>
        <dbReference type="ARBA" id="ARBA00004642"/>
    </source>
</evidence>
<dbReference type="InterPro" id="IPR044275">
    <property type="entry name" value="KRP"/>
</dbReference>
<comment type="similarity">
    <text evidence="2 5">Belongs to the CDI family. ICK/KRP subfamily.</text>
</comment>
<evidence type="ECO:0000256" key="2">
    <source>
        <dbReference type="ARBA" id="ARBA00010274"/>
    </source>
</evidence>
<reference evidence="7" key="2">
    <citation type="journal article" date="2024" name="Plant">
        <title>Genomic evolution and insights into agronomic trait innovations of Sesamum species.</title>
        <authorList>
            <person name="Miao H."/>
            <person name="Wang L."/>
            <person name="Qu L."/>
            <person name="Liu H."/>
            <person name="Sun Y."/>
            <person name="Le M."/>
            <person name="Wang Q."/>
            <person name="Wei S."/>
            <person name="Zheng Y."/>
            <person name="Lin W."/>
            <person name="Duan Y."/>
            <person name="Cao H."/>
            <person name="Xiong S."/>
            <person name="Wang X."/>
            <person name="Wei L."/>
            <person name="Li C."/>
            <person name="Ma Q."/>
            <person name="Ju M."/>
            <person name="Zhao R."/>
            <person name="Li G."/>
            <person name="Mu C."/>
            <person name="Tian Q."/>
            <person name="Mei H."/>
            <person name="Zhang T."/>
            <person name="Gao T."/>
            <person name="Zhang H."/>
        </authorList>
    </citation>
    <scope>NUCLEOTIDE SEQUENCE</scope>
    <source>
        <strain evidence="7">G01</strain>
    </source>
</reference>
<gene>
    <name evidence="7" type="ORF">Sangu_1063900</name>
</gene>
<comment type="caution">
    <text evidence="7">The sequence shown here is derived from an EMBL/GenBank/DDBJ whole genome shotgun (WGS) entry which is preliminary data.</text>
</comment>
<dbReference type="GO" id="GO:0005654">
    <property type="term" value="C:nucleoplasm"/>
    <property type="evidence" value="ECO:0007669"/>
    <property type="project" value="UniProtKB-SubCell"/>
</dbReference>
<comment type="subcellular location">
    <subcellularLocation>
        <location evidence="1">Nucleus</location>
        <location evidence="1">Nucleoplasm</location>
    </subcellularLocation>
</comment>
<protein>
    <recommendedName>
        <fullName evidence="5">Cyclin-dependent kinase inhibitor</fullName>
    </recommendedName>
</protein>
<dbReference type="EMBL" id="JACGWK010000006">
    <property type="protein sequence ID" value="KAL0348361.1"/>
    <property type="molecule type" value="Genomic_DNA"/>
</dbReference>
<name>A0AAW2NYR9_9LAMI</name>
<dbReference type="PANTHER" id="PTHR46776">
    <property type="entry name" value="CYCLIN-DEPENDENT KINASE INHIBITOR 4-RELATED"/>
    <property type="match status" value="1"/>
</dbReference>
<proteinExistence type="inferred from homology"/>
<dbReference type="Pfam" id="PF02234">
    <property type="entry name" value="CDI"/>
    <property type="match status" value="1"/>
</dbReference>
<evidence type="ECO:0000259" key="6">
    <source>
        <dbReference type="Pfam" id="PF02234"/>
    </source>
</evidence>
<organism evidence="7">
    <name type="scientific">Sesamum angustifolium</name>
    <dbReference type="NCBI Taxonomy" id="2727405"/>
    <lineage>
        <taxon>Eukaryota</taxon>
        <taxon>Viridiplantae</taxon>
        <taxon>Streptophyta</taxon>
        <taxon>Embryophyta</taxon>
        <taxon>Tracheophyta</taxon>
        <taxon>Spermatophyta</taxon>
        <taxon>Magnoliopsida</taxon>
        <taxon>eudicotyledons</taxon>
        <taxon>Gunneridae</taxon>
        <taxon>Pentapetalae</taxon>
        <taxon>asterids</taxon>
        <taxon>lamiids</taxon>
        <taxon>Lamiales</taxon>
        <taxon>Pedaliaceae</taxon>
        <taxon>Sesamum</taxon>
    </lineage>
</organism>
<dbReference type="GO" id="GO:0004861">
    <property type="term" value="F:cyclin-dependent protein serine/threonine kinase inhibitor activity"/>
    <property type="evidence" value="ECO:0007669"/>
    <property type="project" value="UniProtKB-UniRule"/>
</dbReference>
<accession>A0AAW2NYR9</accession>
<evidence type="ECO:0000256" key="3">
    <source>
        <dbReference type="ARBA" id="ARBA00023013"/>
    </source>
</evidence>
<keyword evidence="4" id="KW-0131">Cell cycle</keyword>
<evidence type="ECO:0000256" key="4">
    <source>
        <dbReference type="ARBA" id="ARBA00023306"/>
    </source>
</evidence>
<sequence length="191" mass="21892">MGEYMKKYERIRATEDVMWLNFSKKRKLYRELENEYTGDVELVQNAESPAASRTSCWYEYDESIEGGRRSSRSPDLENVDLQTKGFGMEISTSINGIFREAIPKVKLSADSEELMVMDSSSAPSKKSSPMASTSYGKFSASVSKTPPAAELEEFFAAAEKYDQKRFAEKYNYDIVKDVPLDGRYQWVRLHH</sequence>
<keyword evidence="3 5" id="KW-0649">Protein kinase inhibitor</keyword>
<dbReference type="GO" id="GO:0051726">
    <property type="term" value="P:regulation of cell cycle"/>
    <property type="evidence" value="ECO:0007669"/>
    <property type="project" value="InterPro"/>
</dbReference>
<evidence type="ECO:0000313" key="7">
    <source>
        <dbReference type="EMBL" id="KAL0348361.1"/>
    </source>
</evidence>
<dbReference type="AlphaFoldDB" id="A0AAW2NYR9"/>
<feature type="domain" description="Cyclin-dependent kinase inhibitor" evidence="6">
    <location>
        <begin position="146"/>
        <end position="189"/>
    </location>
</feature>
<reference evidence="7" key="1">
    <citation type="submission" date="2020-06" db="EMBL/GenBank/DDBJ databases">
        <authorList>
            <person name="Li T."/>
            <person name="Hu X."/>
            <person name="Zhang T."/>
            <person name="Song X."/>
            <person name="Zhang H."/>
            <person name="Dai N."/>
            <person name="Sheng W."/>
            <person name="Hou X."/>
            <person name="Wei L."/>
        </authorList>
    </citation>
    <scope>NUCLEOTIDE SEQUENCE</scope>
    <source>
        <strain evidence="7">G01</strain>
        <tissue evidence="7">Leaf</tissue>
    </source>
</reference>
<dbReference type="Gene3D" id="4.10.365.10">
    <property type="entry name" value="p27"/>
    <property type="match status" value="1"/>
</dbReference>
<dbReference type="InterPro" id="IPR044898">
    <property type="entry name" value="CDI_dom_sf"/>
</dbReference>
<dbReference type="InterPro" id="IPR003175">
    <property type="entry name" value="CDI_dom"/>
</dbReference>
<evidence type="ECO:0000256" key="5">
    <source>
        <dbReference type="PIRNR" id="PIRNR017811"/>
    </source>
</evidence>
<dbReference type="PIRSF" id="PIRSF017811">
    <property type="entry name" value="CDK_inhib_pln"/>
    <property type="match status" value="1"/>
</dbReference>